<dbReference type="PANTHER" id="PTHR30629:SF2">
    <property type="entry name" value="PROPHAGE INTEGRASE INTS-RELATED"/>
    <property type="match status" value="1"/>
</dbReference>
<dbReference type="Pfam" id="PF00589">
    <property type="entry name" value="Phage_integrase"/>
    <property type="match status" value="1"/>
</dbReference>
<evidence type="ECO:0000256" key="1">
    <source>
        <dbReference type="ARBA" id="ARBA00008857"/>
    </source>
</evidence>
<evidence type="ECO:0000256" key="2">
    <source>
        <dbReference type="ARBA" id="ARBA00022908"/>
    </source>
</evidence>
<dbReference type="Proteomes" id="UP000571554">
    <property type="component" value="Unassembled WGS sequence"/>
</dbReference>
<dbReference type="Gene3D" id="1.10.443.10">
    <property type="entry name" value="Intergrase catalytic core"/>
    <property type="match status" value="1"/>
</dbReference>
<dbReference type="RefSeq" id="WP_260174862.1">
    <property type="nucleotide sequence ID" value="NZ_JACHBW010000001.1"/>
</dbReference>
<dbReference type="InterPro" id="IPR011010">
    <property type="entry name" value="DNA_brk_join_enz"/>
</dbReference>
<dbReference type="GO" id="GO:0003677">
    <property type="term" value="F:DNA binding"/>
    <property type="evidence" value="ECO:0007669"/>
    <property type="project" value="InterPro"/>
</dbReference>
<organism evidence="5 6">
    <name type="scientific">Paraburkholderia bannensis</name>
    <dbReference type="NCBI Taxonomy" id="765414"/>
    <lineage>
        <taxon>Bacteria</taxon>
        <taxon>Pseudomonadati</taxon>
        <taxon>Pseudomonadota</taxon>
        <taxon>Betaproteobacteria</taxon>
        <taxon>Burkholderiales</taxon>
        <taxon>Burkholderiaceae</taxon>
        <taxon>Paraburkholderia</taxon>
    </lineage>
</organism>
<dbReference type="AlphaFoldDB" id="A0A7W9TS14"/>
<proteinExistence type="inferred from homology"/>
<dbReference type="EMBL" id="JACHBW010000001">
    <property type="protein sequence ID" value="MBB6100458.1"/>
    <property type="molecule type" value="Genomic_DNA"/>
</dbReference>
<keyword evidence="6" id="KW-1185">Reference proteome</keyword>
<dbReference type="PANTHER" id="PTHR30629">
    <property type="entry name" value="PROPHAGE INTEGRASE"/>
    <property type="match status" value="1"/>
</dbReference>
<evidence type="ECO:0000259" key="4">
    <source>
        <dbReference type="Pfam" id="PF00589"/>
    </source>
</evidence>
<evidence type="ECO:0000313" key="5">
    <source>
        <dbReference type="EMBL" id="MBB6100458.1"/>
    </source>
</evidence>
<keyword evidence="2" id="KW-0229">DNA integration</keyword>
<evidence type="ECO:0000256" key="3">
    <source>
        <dbReference type="ARBA" id="ARBA00023172"/>
    </source>
</evidence>
<keyword evidence="3" id="KW-0233">DNA recombination</keyword>
<comment type="caution">
    <text evidence="5">The sequence shown here is derived from an EMBL/GenBank/DDBJ whole genome shotgun (WGS) entry which is preliminary data.</text>
</comment>
<accession>A0A7W9TS14</accession>
<evidence type="ECO:0000313" key="6">
    <source>
        <dbReference type="Proteomes" id="UP000571554"/>
    </source>
</evidence>
<dbReference type="InterPro" id="IPR050808">
    <property type="entry name" value="Phage_Integrase"/>
</dbReference>
<dbReference type="InterPro" id="IPR002104">
    <property type="entry name" value="Integrase_catalytic"/>
</dbReference>
<reference evidence="5 6" key="1">
    <citation type="submission" date="2020-08" db="EMBL/GenBank/DDBJ databases">
        <title>Above-ground endophytic microbial communities from plants in different locations in the United States.</title>
        <authorList>
            <person name="Frank C."/>
        </authorList>
    </citation>
    <scope>NUCLEOTIDE SEQUENCE [LARGE SCALE GENOMIC DNA]</scope>
    <source>
        <strain evidence="5 6">WP4_2_2</strain>
    </source>
</reference>
<dbReference type="SUPFAM" id="SSF56349">
    <property type="entry name" value="DNA breaking-rejoining enzymes"/>
    <property type="match status" value="1"/>
</dbReference>
<dbReference type="GO" id="GO:0006310">
    <property type="term" value="P:DNA recombination"/>
    <property type="evidence" value="ECO:0007669"/>
    <property type="project" value="UniProtKB-KW"/>
</dbReference>
<dbReference type="InterPro" id="IPR013762">
    <property type="entry name" value="Integrase-like_cat_sf"/>
</dbReference>
<protein>
    <submittedName>
        <fullName evidence="5">Integrase</fullName>
    </submittedName>
</protein>
<sequence>MKAKVPHRVPLSSSALALVKRLKEQKQHETLVFPSPRGKVLSDMTLMALLRRVKAKSDTPGRVATAHGYRSSFRDWASEIGYARDLAERALVHTIANKIEASYHRTDLMEQRRPMMEAWAAHVCNTSD</sequence>
<feature type="domain" description="Tyr recombinase" evidence="4">
    <location>
        <begin position="1"/>
        <end position="103"/>
    </location>
</feature>
<gene>
    <name evidence="5" type="ORF">F4827_000262</name>
</gene>
<name>A0A7W9TS14_9BURK</name>
<comment type="similarity">
    <text evidence="1">Belongs to the 'phage' integrase family.</text>
</comment>
<dbReference type="GO" id="GO:0015074">
    <property type="term" value="P:DNA integration"/>
    <property type="evidence" value="ECO:0007669"/>
    <property type="project" value="UniProtKB-KW"/>
</dbReference>